<accession>A0A931AVB4</accession>
<proteinExistence type="predicted"/>
<dbReference type="EMBL" id="JADAKE010000020">
    <property type="protein sequence ID" value="MBF8808481.1"/>
    <property type="molecule type" value="Genomic_DNA"/>
</dbReference>
<dbReference type="AlphaFoldDB" id="A0A931AVB4"/>
<reference evidence="1" key="1">
    <citation type="submission" date="2020-09" db="EMBL/GenBank/DDBJ databases">
        <title>Genomic insights into the novelty and pathogenicity of a unique biofilm-forming Enterococcus sp. bacteria (Enterococcus lacertideformus) identified in reptiles.</title>
        <authorList>
            <person name="Agius J.E."/>
            <person name="Phalen D.N."/>
            <person name="Rose K."/>
            <person name="Eden J.-S."/>
        </authorList>
    </citation>
    <scope>NUCLEOTIDE SEQUENCE</scope>
    <source>
        <strain evidence="1">PHRS 0518</strain>
    </source>
</reference>
<evidence type="ECO:0000313" key="1">
    <source>
        <dbReference type="EMBL" id="MBF8808481.1"/>
    </source>
</evidence>
<sequence>MISNYSKGIKTLFKRIVTAGETKEELKPILTKLFFDEYEYRKNSIQGIREVYQHHLYEHRIRKILSYLEIDILDQDKSVTICGFAKSENEVKQLIELFQKQSYSQKKLVIFISNYNGFENILNQYNQENCQIILWSYMNQYYKLSDIFSSDYVSFVSLNHYYGENYLLDLMIAEKYLKADIIGKENYYEREKDTDVIMEKQRDAEYLYTNNLFVYASIFSTTLKTNGSIQSFIDQLVSNPLLDSLFEQGVVMYSSDKYNFVKNGRKLTSDAVKRITI</sequence>
<gene>
    <name evidence="1" type="ORF">IC227_09590</name>
</gene>
<dbReference type="Proteomes" id="UP000637757">
    <property type="component" value="Unassembled WGS sequence"/>
</dbReference>
<protein>
    <submittedName>
        <fullName evidence="1">Glycosyltransferase family 1 protein</fullName>
    </submittedName>
</protein>
<name>A0A931AVB4_9ENTE</name>
<comment type="caution">
    <text evidence="1">The sequence shown here is derived from an EMBL/GenBank/DDBJ whole genome shotgun (WGS) entry which is preliminary data.</text>
</comment>
<evidence type="ECO:0000313" key="2">
    <source>
        <dbReference type="Proteomes" id="UP000637757"/>
    </source>
</evidence>
<keyword evidence="2" id="KW-1185">Reference proteome</keyword>
<organism evidence="1 2">
    <name type="scientific">Enterococcus lacertideformus</name>
    <dbReference type="NCBI Taxonomy" id="2771493"/>
    <lineage>
        <taxon>Bacteria</taxon>
        <taxon>Bacillati</taxon>
        <taxon>Bacillota</taxon>
        <taxon>Bacilli</taxon>
        <taxon>Lactobacillales</taxon>
        <taxon>Enterococcaceae</taxon>
        <taxon>Enterococcus</taxon>
    </lineage>
</organism>